<feature type="domain" description="Transketolase N-terminal" evidence="1">
    <location>
        <begin position="22"/>
        <end position="273"/>
    </location>
</feature>
<dbReference type="PANTHER" id="PTHR47514">
    <property type="entry name" value="TRANSKETOLASE N-TERMINAL SECTION-RELATED"/>
    <property type="match status" value="1"/>
</dbReference>
<sequence>MSLTAAVRAPDRDARVAHIAERANWIRRRSLKMVFDAQAGHPGGDLSAADILATLYFGVMRYDAKNPADPARDRFILSKGHITGAFYSVLAAAGYFPEDELNTYLQPLSRLNGHPNRMYLPGVETNTGPLGHGFPVGVGIAIAGQIDKADYRTFVLTGDGELQEGSMWEAAMTAGHRKLNRLTVIVDRNRLQQGMGTEETVALEPLADKWRAFGFAVEEVDGHDVAALLAVLEASPETRDKPLCVIAHTHKGQGVSFMQDKASWHHGVPTAEQFAMAMKELEL</sequence>
<dbReference type="Gene3D" id="3.40.50.970">
    <property type="match status" value="1"/>
</dbReference>
<dbReference type="Proteomes" id="UP001214854">
    <property type="component" value="Unassembled WGS sequence"/>
</dbReference>
<dbReference type="PANTHER" id="PTHR47514:SF2">
    <property type="entry name" value="TRANSKETOLASE"/>
    <property type="match status" value="1"/>
</dbReference>
<organism evidence="2 3">
    <name type="scientific">Asticcacaulis aquaticus</name>
    <dbReference type="NCBI Taxonomy" id="2984212"/>
    <lineage>
        <taxon>Bacteria</taxon>
        <taxon>Pseudomonadati</taxon>
        <taxon>Pseudomonadota</taxon>
        <taxon>Alphaproteobacteria</taxon>
        <taxon>Caulobacterales</taxon>
        <taxon>Caulobacteraceae</taxon>
        <taxon>Asticcacaulis</taxon>
    </lineage>
</organism>
<evidence type="ECO:0000313" key="2">
    <source>
        <dbReference type="EMBL" id="MDC7684161.1"/>
    </source>
</evidence>
<dbReference type="RefSeq" id="WP_272748613.1">
    <property type="nucleotide sequence ID" value="NZ_JAQQKX010000010.1"/>
</dbReference>
<name>A0ABT5HVQ0_9CAUL</name>
<comment type="caution">
    <text evidence="2">The sequence shown here is derived from an EMBL/GenBank/DDBJ whole genome shotgun (WGS) entry which is preliminary data.</text>
</comment>
<dbReference type="SUPFAM" id="SSF52518">
    <property type="entry name" value="Thiamin diphosphate-binding fold (THDP-binding)"/>
    <property type="match status" value="1"/>
</dbReference>
<evidence type="ECO:0000313" key="3">
    <source>
        <dbReference type="Proteomes" id="UP001214854"/>
    </source>
</evidence>
<evidence type="ECO:0000259" key="1">
    <source>
        <dbReference type="Pfam" id="PF00456"/>
    </source>
</evidence>
<gene>
    <name evidence="2" type="ORF">PQU92_12795</name>
</gene>
<dbReference type="InterPro" id="IPR005474">
    <property type="entry name" value="Transketolase_N"/>
</dbReference>
<dbReference type="EMBL" id="JAQQKX010000010">
    <property type="protein sequence ID" value="MDC7684161.1"/>
    <property type="molecule type" value="Genomic_DNA"/>
</dbReference>
<accession>A0ABT5HVQ0</accession>
<keyword evidence="3" id="KW-1185">Reference proteome</keyword>
<dbReference type="InterPro" id="IPR029061">
    <property type="entry name" value="THDP-binding"/>
</dbReference>
<dbReference type="CDD" id="cd02012">
    <property type="entry name" value="TPP_TK"/>
    <property type="match status" value="1"/>
</dbReference>
<reference evidence="2 3" key="1">
    <citation type="submission" date="2023-01" db="EMBL/GenBank/DDBJ databases">
        <title>Novel species of the genus Asticcacaulis isolated from rivers.</title>
        <authorList>
            <person name="Lu H."/>
        </authorList>
    </citation>
    <scope>NUCLEOTIDE SEQUENCE [LARGE SCALE GENOMIC DNA]</scope>
    <source>
        <strain evidence="2 3">BYS171W</strain>
    </source>
</reference>
<protein>
    <submittedName>
        <fullName evidence="2">Transketolase</fullName>
    </submittedName>
</protein>
<dbReference type="Pfam" id="PF00456">
    <property type="entry name" value="Transketolase_N"/>
    <property type="match status" value="1"/>
</dbReference>
<proteinExistence type="predicted"/>